<sequence>MSDVRVLVVWETAEKILFGWMRPEAPAAESRICSSSPPASVLKARQLMSKLDELIGDTTNCSSGDILDKVLELERSAIHHLVGIANILETHRSLTEVPTVCANLDIIGNIYTRITSTRSENLGLFESAREATETSDAESESCQLRDFVPPPRTDDSSPKSFSSNSSEGEIGWSDEEAAALEKFEAAISEQQVNGDRARTHE</sequence>
<name>A0A7J6L7P7_PERCH</name>
<comment type="caution">
    <text evidence="2">The sequence shown here is derived from an EMBL/GenBank/DDBJ whole genome shotgun (WGS) entry which is preliminary data.</text>
</comment>
<evidence type="ECO:0000313" key="3">
    <source>
        <dbReference type="Proteomes" id="UP000591131"/>
    </source>
</evidence>
<organism evidence="2 3">
    <name type="scientific">Perkinsus chesapeaki</name>
    <name type="common">Clam parasite</name>
    <name type="synonym">Perkinsus andrewsi</name>
    <dbReference type="NCBI Taxonomy" id="330153"/>
    <lineage>
        <taxon>Eukaryota</taxon>
        <taxon>Sar</taxon>
        <taxon>Alveolata</taxon>
        <taxon>Perkinsozoa</taxon>
        <taxon>Perkinsea</taxon>
        <taxon>Perkinsida</taxon>
        <taxon>Perkinsidae</taxon>
        <taxon>Perkinsus</taxon>
    </lineage>
</organism>
<reference evidence="2 3" key="1">
    <citation type="submission" date="2020-04" db="EMBL/GenBank/DDBJ databases">
        <title>Perkinsus chesapeaki whole genome sequence.</title>
        <authorList>
            <person name="Bogema D.R."/>
        </authorList>
    </citation>
    <scope>NUCLEOTIDE SEQUENCE [LARGE SCALE GENOMIC DNA]</scope>
    <source>
        <strain evidence="2">ATCC PRA-425</strain>
    </source>
</reference>
<evidence type="ECO:0000313" key="2">
    <source>
        <dbReference type="EMBL" id="KAF4655227.1"/>
    </source>
</evidence>
<accession>A0A7J6L7P7</accession>
<dbReference type="Proteomes" id="UP000591131">
    <property type="component" value="Unassembled WGS sequence"/>
</dbReference>
<evidence type="ECO:0000256" key="1">
    <source>
        <dbReference type="SAM" id="MobiDB-lite"/>
    </source>
</evidence>
<protein>
    <submittedName>
        <fullName evidence="2">Uncharacterized protein</fullName>
    </submittedName>
</protein>
<feature type="region of interest" description="Disordered" evidence="1">
    <location>
        <begin position="129"/>
        <end position="175"/>
    </location>
</feature>
<gene>
    <name evidence="2" type="ORF">FOL47_009534</name>
</gene>
<keyword evidence="3" id="KW-1185">Reference proteome</keyword>
<dbReference type="EMBL" id="JAAPAO010000670">
    <property type="protein sequence ID" value="KAF4655227.1"/>
    <property type="molecule type" value="Genomic_DNA"/>
</dbReference>
<proteinExistence type="predicted"/>
<dbReference type="AlphaFoldDB" id="A0A7J6L7P7"/>